<evidence type="ECO:0000256" key="5">
    <source>
        <dbReference type="ARBA" id="ARBA00022759"/>
    </source>
</evidence>
<dbReference type="GO" id="GO:0046872">
    <property type="term" value="F:metal ion binding"/>
    <property type="evidence" value="ECO:0007669"/>
    <property type="project" value="UniProtKB-KW"/>
</dbReference>
<dbReference type="GO" id="GO:0031297">
    <property type="term" value="P:replication fork processing"/>
    <property type="evidence" value="ECO:0007669"/>
    <property type="project" value="TreeGrafter"/>
</dbReference>
<dbReference type="STRING" id="144512.A0A0V0TX26"/>
<evidence type="ECO:0000256" key="11">
    <source>
        <dbReference type="ARBA" id="ARBA00023242"/>
    </source>
</evidence>
<feature type="transmembrane region" description="Helical" evidence="13">
    <location>
        <begin position="604"/>
        <end position="626"/>
    </location>
</feature>
<keyword evidence="15" id="KW-1185">Reference proteome</keyword>
<reference evidence="14 15" key="1">
    <citation type="submission" date="2015-01" db="EMBL/GenBank/DDBJ databases">
        <title>Evolution of Trichinella species and genotypes.</title>
        <authorList>
            <person name="Korhonen P.K."/>
            <person name="Edoardo P."/>
            <person name="Giuseppe L.R."/>
            <person name="Gasser R.B."/>
        </authorList>
    </citation>
    <scope>NUCLEOTIDE SEQUENCE [LARGE SCALE GENOMIC DNA]</scope>
    <source>
        <strain evidence="14">ISS417</strain>
    </source>
</reference>
<keyword evidence="6" id="KW-0227">DNA damage</keyword>
<keyword evidence="5 14" id="KW-0255">Endonuclease</keyword>
<comment type="cofactor">
    <cofactor evidence="1">
        <name>Mg(2+)</name>
        <dbReference type="ChEBI" id="CHEBI:18420"/>
    </cofactor>
</comment>
<keyword evidence="7" id="KW-0378">Hydrolase</keyword>
<accession>A0A0V0TX26</accession>
<dbReference type="OrthoDB" id="5913346at2759"/>
<proteinExistence type="predicted"/>
<gene>
    <name evidence="14" type="primary">EME1</name>
    <name evidence="14" type="ORF">T05_4566</name>
</gene>
<keyword evidence="13" id="KW-0472">Membrane</keyword>
<keyword evidence="4" id="KW-0479">Metal-binding</keyword>
<evidence type="ECO:0000313" key="14">
    <source>
        <dbReference type="EMBL" id="KRX43563.1"/>
    </source>
</evidence>
<dbReference type="EMBL" id="JYDJ01000116">
    <property type="protein sequence ID" value="KRX43563.1"/>
    <property type="molecule type" value="Genomic_DNA"/>
</dbReference>
<keyword evidence="3" id="KW-0540">Nuclease</keyword>
<feature type="non-terminal residue" evidence="14">
    <location>
        <position position="683"/>
    </location>
</feature>
<dbReference type="InterPro" id="IPR033310">
    <property type="entry name" value="Mms4/EME1/EME2"/>
</dbReference>
<comment type="caution">
    <text evidence="14">The sequence shown here is derived from an EMBL/GenBank/DDBJ whole genome shotgun (WGS) entry which is preliminary data.</text>
</comment>
<keyword evidence="8" id="KW-0460">Magnesium</keyword>
<name>A0A0V0TX26_9BILA</name>
<keyword evidence="13" id="KW-1133">Transmembrane helix</keyword>
<dbReference type="Gene3D" id="3.40.50.10130">
    <property type="match status" value="1"/>
</dbReference>
<dbReference type="PROSITE" id="PS51257">
    <property type="entry name" value="PROKAR_LIPOPROTEIN"/>
    <property type="match status" value="1"/>
</dbReference>
<dbReference type="Proteomes" id="UP000055048">
    <property type="component" value="Unassembled WGS sequence"/>
</dbReference>
<keyword evidence="12" id="KW-0469">Meiosis</keyword>
<evidence type="ECO:0000256" key="8">
    <source>
        <dbReference type="ARBA" id="ARBA00022842"/>
    </source>
</evidence>
<dbReference type="GO" id="GO:0048476">
    <property type="term" value="C:Holliday junction resolvase complex"/>
    <property type="evidence" value="ECO:0007669"/>
    <property type="project" value="InterPro"/>
</dbReference>
<keyword evidence="13" id="KW-0812">Transmembrane</keyword>
<evidence type="ECO:0000256" key="13">
    <source>
        <dbReference type="SAM" id="Phobius"/>
    </source>
</evidence>
<dbReference type="InterPro" id="IPR042530">
    <property type="entry name" value="EME1/EME2_C"/>
</dbReference>
<keyword evidence="10" id="KW-0234">DNA repair</keyword>
<dbReference type="Gene3D" id="1.10.150.670">
    <property type="entry name" value="Crossover junction endonuclease EME1, DNA-binding domain"/>
    <property type="match status" value="1"/>
</dbReference>
<keyword evidence="9" id="KW-0233">DNA recombination</keyword>
<dbReference type="GO" id="GO:0008821">
    <property type="term" value="F:crossover junction DNA endonuclease activity"/>
    <property type="evidence" value="ECO:0007669"/>
    <property type="project" value="TreeGrafter"/>
</dbReference>
<dbReference type="AlphaFoldDB" id="A0A0V0TX26"/>
<evidence type="ECO:0000256" key="4">
    <source>
        <dbReference type="ARBA" id="ARBA00022723"/>
    </source>
</evidence>
<keyword evidence="11" id="KW-0539">Nucleus</keyword>
<dbReference type="GO" id="GO:0000712">
    <property type="term" value="P:resolution of meiotic recombination intermediates"/>
    <property type="evidence" value="ECO:0007669"/>
    <property type="project" value="TreeGrafter"/>
</dbReference>
<evidence type="ECO:0000256" key="10">
    <source>
        <dbReference type="ARBA" id="ARBA00023204"/>
    </source>
</evidence>
<dbReference type="PANTHER" id="PTHR21077:SF5">
    <property type="entry name" value="CROSSOVER JUNCTION ENDONUCLEASE MMS4"/>
    <property type="match status" value="1"/>
</dbReference>
<dbReference type="Pfam" id="PF21292">
    <property type="entry name" value="EME1-MUS81_C"/>
    <property type="match status" value="1"/>
</dbReference>
<evidence type="ECO:0000256" key="1">
    <source>
        <dbReference type="ARBA" id="ARBA00001946"/>
    </source>
</evidence>
<evidence type="ECO:0000256" key="7">
    <source>
        <dbReference type="ARBA" id="ARBA00022801"/>
    </source>
</evidence>
<dbReference type="GO" id="GO:0006302">
    <property type="term" value="P:double-strand break repair"/>
    <property type="evidence" value="ECO:0007669"/>
    <property type="project" value="TreeGrafter"/>
</dbReference>
<evidence type="ECO:0000256" key="12">
    <source>
        <dbReference type="ARBA" id="ARBA00023254"/>
    </source>
</evidence>
<evidence type="ECO:0000256" key="6">
    <source>
        <dbReference type="ARBA" id="ARBA00022763"/>
    </source>
</evidence>
<dbReference type="GO" id="GO:0031573">
    <property type="term" value="P:mitotic intra-S DNA damage checkpoint signaling"/>
    <property type="evidence" value="ECO:0007669"/>
    <property type="project" value="TreeGrafter"/>
</dbReference>
<evidence type="ECO:0000256" key="9">
    <source>
        <dbReference type="ARBA" id="ARBA00023172"/>
    </source>
</evidence>
<evidence type="ECO:0000313" key="15">
    <source>
        <dbReference type="Proteomes" id="UP000055048"/>
    </source>
</evidence>
<sequence length="683" mass="78618">MSSAREALFALSHIHCQLCLICGKTGNTAVLSVSCRKMNTDVNASVITVDEIEVIKNDFDRTEGTIDSYTEVIDLCCESEEYVENVDLEICNMDIDCGYIYETPQYEEVGACSEHTVPNILNMEKKISKNGINKMEENAASMCKKQLAPEEIWRGVTVVMDERHELRDQMPSVLQGTLSEKQKNLRQACDPAFFALMPMVSDNVIGFLQRSDDKTRSQLDEEVLLTFTPLKFIQLVNNTVNESPIDFEEIGSKSLIHFVDVIKERFLPLQSYFQELRRYEDCNLKQRLQNRAEILSVKKYPLLGSCRTLISRKQVTLAGIRLQMERQVNIHELNDIAELAALVISFSKAVSEREQRRRLASVHNFPFLPEGELAGRGVKLDDRNGKGCGELWRRLLQQCFGRCFPEGAEAIARKYPTPQHLLRAYDKLNTDEERMKLLANLVVRTKYDFDRRLGEAYSKKVFLAFTCLDPKLLPKKMPNVDKRYTICKSEILPLYCLACRLNDFGKYCSFVYIMWRAAVSDLFHGFQVGASSLGGVVVRRNSFDAALFLPAFRYSPYRMRNDGQRVVEIVFFRQQWESRGLLNRTVETFVKSRRTRRLYQRHTFLSMFPVFLKFALFGSICGFETMKMNTTKVREKLLAGEAWHPKQRSRFQATPASNTLFISSVKAKINDVADRTRRRILDV</sequence>
<protein>
    <submittedName>
        <fullName evidence="14">Crossover junction endonuclease EME1</fullName>
    </submittedName>
</protein>
<evidence type="ECO:0000256" key="2">
    <source>
        <dbReference type="ARBA" id="ARBA00004123"/>
    </source>
</evidence>
<dbReference type="PANTHER" id="PTHR21077">
    <property type="entry name" value="EME1 PROTEIN"/>
    <property type="match status" value="1"/>
</dbReference>
<comment type="subcellular location">
    <subcellularLocation>
        <location evidence="2">Nucleus</location>
    </subcellularLocation>
</comment>
<dbReference type="GO" id="GO:0005634">
    <property type="term" value="C:nucleus"/>
    <property type="evidence" value="ECO:0007669"/>
    <property type="project" value="UniProtKB-SubCell"/>
</dbReference>
<organism evidence="14 15">
    <name type="scientific">Trichinella murrelli</name>
    <dbReference type="NCBI Taxonomy" id="144512"/>
    <lineage>
        <taxon>Eukaryota</taxon>
        <taxon>Metazoa</taxon>
        <taxon>Ecdysozoa</taxon>
        <taxon>Nematoda</taxon>
        <taxon>Enoplea</taxon>
        <taxon>Dorylaimia</taxon>
        <taxon>Trichinellida</taxon>
        <taxon>Trichinellidae</taxon>
        <taxon>Trichinella</taxon>
    </lineage>
</organism>
<evidence type="ECO:0000256" key="3">
    <source>
        <dbReference type="ARBA" id="ARBA00022722"/>
    </source>
</evidence>